<comment type="caution">
    <text evidence="1">The sequence shown here is derived from an EMBL/GenBank/DDBJ whole genome shotgun (WGS) entry which is preliminary data.</text>
</comment>
<proteinExistence type="predicted"/>
<dbReference type="EMBL" id="DACWOD010000006">
    <property type="protein sequence ID" value="HAU2396429.1"/>
    <property type="molecule type" value="Genomic_DNA"/>
</dbReference>
<dbReference type="RefSeq" id="WP_062730182.1">
    <property type="nucleotide sequence ID" value="NZ_LOMB01000247.1"/>
</dbReference>
<sequence length="572" mass="65966">MPSCKNNPLSDKTLTADLRNHLICKHLNLETIGKMSIASKHDLGFFGVKPSWATLIQDYFGITHEELCFLSKNDASFHYQELFKHRLLLKENELKLRAGVQQCYLAREFRLQLLACCSNNAEFALNVLPQEEDDLWLDVAVCAQADRVYQSLFERNKERYQENIPDIFLQTGLAPLRFICKTGFRPNKEQALTIIRSGNMNSVLFILEPENDFDLRPDNNWLVVAVVSGNTLILEHLVSAYQLKPSLQLLMTAFVLGSQPMIDSITRLLNLPASIDIIEVGHILGKNIISDYLTQIARTGNLTVLRIFIEKLGIKPNELLLVDAAYSGNLAMIEYLIKQCTLELNERVFEQMLRAAAGAGKFELVIHIINHFKVRPDPMVLDKAAQSGNLILVRYLIDAFDLIRQHNLNPDDLIYFDEESDHTNSLLYHYLLFQFVFLRNPLKTLPSCPGNSELHFLNVMHKFSPRFLIHFLVTTLNETDKNQMGMSNLDELFNQLSQLIHTHKQKYSLVERNSMIETLKKLNNRWMSRDIMKIHSKILNCLKTEKYNWTADSDEIQENRKSHHSWSYCSIL</sequence>
<dbReference type="Proteomes" id="UP000863577">
    <property type="component" value="Unassembled WGS sequence"/>
</dbReference>
<dbReference type="SUPFAM" id="SSF48403">
    <property type="entry name" value="Ankyrin repeat"/>
    <property type="match status" value="1"/>
</dbReference>
<accession>A0AAN5Q130</accession>
<gene>
    <name evidence="1" type="ORF">JBK99_08800</name>
</gene>
<reference evidence="1" key="2">
    <citation type="submission" date="2019-09" db="EMBL/GenBank/DDBJ databases">
        <authorList>
            <consortium name="NCBI Pathogen Detection Project"/>
        </authorList>
    </citation>
    <scope>NUCLEOTIDE SEQUENCE</scope>
    <source>
        <strain evidence="1">CL18-200174</strain>
    </source>
</reference>
<protein>
    <recommendedName>
        <fullName evidence="3">Ankyrin repeats (3 copies)</fullName>
    </recommendedName>
</protein>
<evidence type="ECO:0008006" key="3">
    <source>
        <dbReference type="Google" id="ProtNLM"/>
    </source>
</evidence>
<dbReference type="Gene3D" id="1.25.40.20">
    <property type="entry name" value="Ankyrin repeat-containing domain"/>
    <property type="match status" value="1"/>
</dbReference>
<organism evidence="1 2">
    <name type="scientific">Legionella pneumophila</name>
    <dbReference type="NCBI Taxonomy" id="446"/>
    <lineage>
        <taxon>Bacteria</taxon>
        <taxon>Pseudomonadati</taxon>
        <taxon>Pseudomonadota</taxon>
        <taxon>Gammaproteobacteria</taxon>
        <taxon>Legionellales</taxon>
        <taxon>Legionellaceae</taxon>
        <taxon>Legionella</taxon>
    </lineage>
</organism>
<dbReference type="AlphaFoldDB" id="A0AAN5Q130"/>
<dbReference type="InterPro" id="IPR036770">
    <property type="entry name" value="Ankyrin_rpt-contain_sf"/>
</dbReference>
<evidence type="ECO:0000313" key="2">
    <source>
        <dbReference type="Proteomes" id="UP000863577"/>
    </source>
</evidence>
<name>A0AAN5Q130_LEGPN</name>
<reference evidence="1" key="1">
    <citation type="journal article" date="2018" name="Genome Biol.">
        <title>SKESA: strategic k-mer extension for scrupulous assemblies.</title>
        <authorList>
            <person name="Souvorov A."/>
            <person name="Agarwala R."/>
            <person name="Lipman D.J."/>
        </authorList>
    </citation>
    <scope>NUCLEOTIDE SEQUENCE</scope>
    <source>
        <strain evidence="1">CL18-200174</strain>
    </source>
</reference>
<evidence type="ECO:0000313" key="1">
    <source>
        <dbReference type="EMBL" id="HAU2396429.1"/>
    </source>
</evidence>